<evidence type="ECO:0000313" key="2">
    <source>
        <dbReference type="Proteomes" id="UP000589351"/>
    </source>
</evidence>
<reference evidence="1 2" key="1">
    <citation type="submission" date="2020-07" db="EMBL/GenBank/DDBJ databases">
        <authorList>
            <person name="Criscuolo A."/>
        </authorList>
    </citation>
    <scope>NUCLEOTIDE SEQUENCE [LARGE SCALE GENOMIC DNA]</scope>
    <source>
        <strain evidence="1">CIP111649</strain>
    </source>
</reference>
<gene>
    <name evidence="1" type="ORF">JEODO184_00032</name>
</gene>
<dbReference type="EMBL" id="CAJEWD010000003">
    <property type="protein sequence ID" value="CAD2070695.1"/>
    <property type="molecule type" value="Genomic_DNA"/>
</dbReference>
<name>A0A6V7R0G7_9STAP</name>
<proteinExistence type="predicted"/>
<dbReference type="Proteomes" id="UP000589351">
    <property type="component" value="Unassembled WGS sequence"/>
</dbReference>
<accession>A0A6V7R0G7</accession>
<comment type="caution">
    <text evidence="1">The sequence shown here is derived from an EMBL/GenBank/DDBJ whole genome shotgun (WGS) entry which is preliminary data.</text>
</comment>
<evidence type="ECO:0000313" key="1">
    <source>
        <dbReference type="EMBL" id="CAD2070695.1"/>
    </source>
</evidence>
<keyword evidence="2" id="KW-1185">Reference proteome</keyword>
<organism evidence="1 2">
    <name type="scientific">Jeotgalicoccus meleagridis</name>
    <dbReference type="NCBI Taxonomy" id="2759181"/>
    <lineage>
        <taxon>Bacteria</taxon>
        <taxon>Bacillati</taxon>
        <taxon>Bacillota</taxon>
        <taxon>Bacilli</taxon>
        <taxon>Bacillales</taxon>
        <taxon>Staphylococcaceae</taxon>
        <taxon>Jeotgalicoccus</taxon>
    </lineage>
</organism>
<sequence length="37" mass="4400">MKGNDFILSIMDKDLRLVEIYNDGCALFKHIRKLLYI</sequence>
<protein>
    <submittedName>
        <fullName evidence="1">Uncharacterized protein</fullName>
    </submittedName>
</protein>
<dbReference type="AlphaFoldDB" id="A0A6V7R0G7"/>